<dbReference type="SUPFAM" id="SSF52540">
    <property type="entry name" value="P-loop containing nucleoside triphosphate hydrolases"/>
    <property type="match status" value="1"/>
</dbReference>
<feature type="domain" description="ABC transporter" evidence="5">
    <location>
        <begin position="86"/>
        <end position="319"/>
    </location>
</feature>
<evidence type="ECO:0000313" key="6">
    <source>
        <dbReference type="EMBL" id="GLI58231.1"/>
    </source>
</evidence>
<accession>A0A9W6LPC2</accession>
<dbReference type="PANTHER" id="PTHR43117">
    <property type="entry name" value="OSMOPROTECTANT IMPORT ATP-BINDING PROTEIN OSMV"/>
    <property type="match status" value="1"/>
</dbReference>
<evidence type="ECO:0000256" key="4">
    <source>
        <dbReference type="ARBA" id="ARBA00022840"/>
    </source>
</evidence>
<dbReference type="GO" id="GO:0005524">
    <property type="term" value="F:ATP binding"/>
    <property type="evidence" value="ECO:0007669"/>
    <property type="project" value="UniProtKB-KW"/>
</dbReference>
<dbReference type="InterPro" id="IPR003593">
    <property type="entry name" value="AAA+_ATPase"/>
</dbReference>
<dbReference type="GO" id="GO:0016887">
    <property type="term" value="F:ATP hydrolysis activity"/>
    <property type="evidence" value="ECO:0007669"/>
    <property type="project" value="InterPro"/>
</dbReference>
<reference evidence="6" key="1">
    <citation type="submission" date="2022-12" db="EMBL/GenBank/DDBJ databases">
        <title>Reference genome sequencing for broad-spectrum identification of bacterial and archaeal isolates by mass spectrometry.</title>
        <authorList>
            <person name="Sekiguchi Y."/>
            <person name="Tourlousse D.M."/>
        </authorList>
    </citation>
    <scope>NUCLEOTIDE SEQUENCE</scope>
    <source>
        <strain evidence="6">10succ1</strain>
    </source>
</reference>
<dbReference type="Gene3D" id="3.40.50.300">
    <property type="entry name" value="P-loop containing nucleotide triphosphate hydrolases"/>
    <property type="match status" value="1"/>
</dbReference>
<evidence type="ECO:0000256" key="1">
    <source>
        <dbReference type="ARBA" id="ARBA00005417"/>
    </source>
</evidence>
<evidence type="ECO:0000256" key="3">
    <source>
        <dbReference type="ARBA" id="ARBA00022741"/>
    </source>
</evidence>
<evidence type="ECO:0000256" key="2">
    <source>
        <dbReference type="ARBA" id="ARBA00022448"/>
    </source>
</evidence>
<evidence type="ECO:0000313" key="7">
    <source>
        <dbReference type="Proteomes" id="UP001144471"/>
    </source>
</evidence>
<dbReference type="InterPro" id="IPR027417">
    <property type="entry name" value="P-loop_NTPase"/>
</dbReference>
<organism evidence="6 7">
    <name type="scientific">Propionigenium maris DSM 9537</name>
    <dbReference type="NCBI Taxonomy" id="1123000"/>
    <lineage>
        <taxon>Bacteria</taxon>
        <taxon>Fusobacteriati</taxon>
        <taxon>Fusobacteriota</taxon>
        <taxon>Fusobacteriia</taxon>
        <taxon>Fusobacteriales</taxon>
        <taxon>Fusobacteriaceae</taxon>
        <taxon>Propionigenium</taxon>
    </lineage>
</organism>
<dbReference type="AlphaFoldDB" id="A0A9W6LPC2"/>
<keyword evidence="3" id="KW-0547">Nucleotide-binding</keyword>
<keyword evidence="7" id="KW-1185">Reference proteome</keyword>
<dbReference type="PANTHER" id="PTHR43117:SF4">
    <property type="entry name" value="OSMOPROTECTANT IMPORT ATP-BINDING PROTEIN OSMV"/>
    <property type="match status" value="1"/>
</dbReference>
<protein>
    <submittedName>
        <fullName evidence="6">ABC transporter ATP-binding protein</fullName>
    </submittedName>
</protein>
<dbReference type="InterPro" id="IPR017871">
    <property type="entry name" value="ABC_transporter-like_CS"/>
</dbReference>
<proteinExistence type="inferred from homology"/>
<dbReference type="SMART" id="SM00382">
    <property type="entry name" value="AAA"/>
    <property type="match status" value="1"/>
</dbReference>
<dbReference type="Proteomes" id="UP001144471">
    <property type="component" value="Unassembled WGS sequence"/>
</dbReference>
<evidence type="ECO:0000259" key="5">
    <source>
        <dbReference type="PROSITE" id="PS50893"/>
    </source>
</evidence>
<gene>
    <name evidence="6" type="ORF">PM10SUCC1_37450</name>
</gene>
<keyword evidence="4 6" id="KW-0067">ATP-binding</keyword>
<keyword evidence="2" id="KW-0813">Transport</keyword>
<dbReference type="PROSITE" id="PS00211">
    <property type="entry name" value="ABC_TRANSPORTER_1"/>
    <property type="match status" value="1"/>
</dbReference>
<name>A0A9W6LPC2_9FUSO</name>
<dbReference type="PROSITE" id="PS50893">
    <property type="entry name" value="ABC_TRANSPORTER_2"/>
    <property type="match status" value="1"/>
</dbReference>
<comment type="caution">
    <text evidence="6">The sequence shown here is derived from an EMBL/GenBank/DDBJ whole genome shotgun (WGS) entry which is preliminary data.</text>
</comment>
<dbReference type="InterPro" id="IPR003439">
    <property type="entry name" value="ABC_transporter-like_ATP-bd"/>
</dbReference>
<dbReference type="EMBL" id="BSDY01000040">
    <property type="protein sequence ID" value="GLI58231.1"/>
    <property type="molecule type" value="Genomic_DNA"/>
</dbReference>
<dbReference type="Pfam" id="PF00005">
    <property type="entry name" value="ABC_tran"/>
    <property type="match status" value="1"/>
</dbReference>
<sequence>MMDKNMIKNNKVGELLERYPFIEEFLKDHLVDIQEASDLTLGAYLNLMDPEVLEEKAIIPDDLIESLISYTNQMIDFLGLEEESGVHSITLLPGINKHKVGETFGELQINRGEIISIVGPTGSGKSRLLADIEWGANGDTPTKRTVLVNGEPMDIESRFSSGRKLVAQLSQNMNFVMDLSVEEFIELHAKSRLVENEGEVIQKIFKKANELAGEQFELTTPITSLSGGQSRALMIADTAILSTSPIVLIDEIENAGIDRKKALDLLVGEEKIVLMATHDPILALMGDKRIIISNGGIDKVMDITEKEKSILHKLEALDDVIQDMRTKLRYGKDLEAGFEIKKV</sequence>
<comment type="similarity">
    <text evidence="1">Belongs to the ABC transporter superfamily.</text>
</comment>